<dbReference type="OrthoDB" id="2269034at2759"/>
<dbReference type="HOGENOM" id="CLU_943838_0_0_1"/>
<protein>
    <recommendedName>
        <fullName evidence="3">F-box domain-containing protein</fullName>
    </recommendedName>
</protein>
<organism evidence="2">
    <name type="scientific">Schizophyllum commune (strain H4-8 / FGSC 9210)</name>
    <name type="common">Split gill fungus</name>
    <dbReference type="NCBI Taxonomy" id="578458"/>
    <lineage>
        <taxon>Eukaryota</taxon>
        <taxon>Fungi</taxon>
        <taxon>Dikarya</taxon>
        <taxon>Basidiomycota</taxon>
        <taxon>Agaricomycotina</taxon>
        <taxon>Agaricomycetes</taxon>
        <taxon>Agaricomycetidae</taxon>
        <taxon>Agaricales</taxon>
        <taxon>Schizophyllaceae</taxon>
        <taxon>Schizophyllum</taxon>
    </lineage>
</organism>
<dbReference type="InterPro" id="IPR032675">
    <property type="entry name" value="LRR_dom_sf"/>
</dbReference>
<evidence type="ECO:0000313" key="2">
    <source>
        <dbReference type="Proteomes" id="UP000007431"/>
    </source>
</evidence>
<reference evidence="1 2" key="1">
    <citation type="journal article" date="2010" name="Nat. Biotechnol.">
        <title>Genome sequence of the model mushroom Schizophyllum commune.</title>
        <authorList>
            <person name="Ohm R.A."/>
            <person name="de Jong J.F."/>
            <person name="Lugones L.G."/>
            <person name="Aerts A."/>
            <person name="Kothe E."/>
            <person name="Stajich J.E."/>
            <person name="de Vries R.P."/>
            <person name="Record E."/>
            <person name="Levasseur A."/>
            <person name="Baker S.E."/>
            <person name="Bartholomew K.A."/>
            <person name="Coutinho P.M."/>
            <person name="Erdmann S."/>
            <person name="Fowler T.J."/>
            <person name="Gathman A.C."/>
            <person name="Lombard V."/>
            <person name="Henrissat B."/>
            <person name="Knabe N."/>
            <person name="Kuees U."/>
            <person name="Lilly W.W."/>
            <person name="Lindquist E."/>
            <person name="Lucas S."/>
            <person name="Magnuson J.K."/>
            <person name="Piumi F."/>
            <person name="Raudaskoski M."/>
            <person name="Salamov A."/>
            <person name="Schmutz J."/>
            <person name="Schwarze F.W.M.R."/>
            <person name="vanKuyk P.A."/>
            <person name="Horton J.S."/>
            <person name="Grigoriev I.V."/>
            <person name="Woesten H.A.B."/>
        </authorList>
    </citation>
    <scope>NUCLEOTIDE SEQUENCE [LARGE SCALE GENOMIC DNA]</scope>
    <source>
        <strain evidence="2">H4-8 / FGSC 9210</strain>
    </source>
</reference>
<evidence type="ECO:0000313" key="1">
    <source>
        <dbReference type="EMBL" id="EFJ03356.1"/>
    </source>
</evidence>
<name>D8PL18_SCHCM</name>
<dbReference type="SUPFAM" id="SSF52047">
    <property type="entry name" value="RNI-like"/>
    <property type="match status" value="1"/>
</dbReference>
<dbReference type="GeneID" id="9588610"/>
<gene>
    <name evidence="1" type="ORF">SCHCODRAFT_230954</name>
</gene>
<dbReference type="VEuPathDB" id="FungiDB:SCHCODRAFT_02667310"/>
<dbReference type="RefSeq" id="XP_003038258.1">
    <property type="nucleotide sequence ID" value="XM_003038212.1"/>
</dbReference>
<dbReference type="Proteomes" id="UP000007431">
    <property type="component" value="Unassembled WGS sequence"/>
</dbReference>
<evidence type="ECO:0008006" key="3">
    <source>
        <dbReference type="Google" id="ProtNLM"/>
    </source>
</evidence>
<dbReference type="InParanoid" id="D8PL18"/>
<dbReference type="AlphaFoldDB" id="D8PL18"/>
<sequence length="295" mass="33694">MTPFMESQIEQVGCGIQDLPLELLLTIFDFAVEVTVDVQLYDFFDVAHNTYRALRDVCPHWRTIVESSPAATWYNNVLLSKQAVKSSLHWTEKSDWVRDYLALSGDAPLNVYLAFTGVTLYLEHVCDEAHRWHTATIVGSPRGAVDYFNMLQTTPAALTDLVLVFEPGFSDSTSILELLRYCPSLQTLRLEAKEVITFSTRDTWLWMVEPSWYPDGVTLPCLTYLYIGECNWLMDTGIERILRLPALKTLRCCSFSIPRERAQARCLVNIVGVLAEHVKDLDALDFEYEFGVKFL</sequence>
<dbReference type="Gene3D" id="3.80.10.10">
    <property type="entry name" value="Ribonuclease Inhibitor"/>
    <property type="match status" value="1"/>
</dbReference>
<dbReference type="KEGG" id="scm:SCHCO_02667310"/>
<proteinExistence type="predicted"/>
<dbReference type="EMBL" id="GL377302">
    <property type="protein sequence ID" value="EFJ03356.1"/>
    <property type="molecule type" value="Genomic_DNA"/>
</dbReference>
<accession>D8PL18</accession>
<keyword evidence="2" id="KW-1185">Reference proteome</keyword>